<evidence type="ECO:0000259" key="2">
    <source>
        <dbReference type="PROSITE" id="PS50943"/>
    </source>
</evidence>
<dbReference type="RefSeq" id="WP_155177793.1">
    <property type="nucleotide sequence ID" value="NZ_WNAK01000084.1"/>
</dbReference>
<keyword evidence="1" id="KW-0238">DNA-binding</keyword>
<dbReference type="PANTHER" id="PTHR46558">
    <property type="entry name" value="TRACRIPTIONAL REGULATORY PROTEIN-RELATED-RELATED"/>
    <property type="match status" value="1"/>
</dbReference>
<evidence type="ECO:0000313" key="4">
    <source>
        <dbReference type="Proteomes" id="UP000446657"/>
    </source>
</evidence>
<dbReference type="EMBL" id="WNAL01000084">
    <property type="protein sequence ID" value="MTR83358.1"/>
    <property type="molecule type" value="Genomic_DNA"/>
</dbReference>
<dbReference type="SMART" id="SM00530">
    <property type="entry name" value="HTH_XRE"/>
    <property type="match status" value="1"/>
</dbReference>
<dbReference type="SUPFAM" id="SSF89162">
    <property type="entry name" value="Gametocyte protein Pfg27"/>
    <property type="match status" value="1"/>
</dbReference>
<sequence>MDENILGKNIKHMRTLHGETLDELGNVIRASKSTVQGYEKGRRIPDIATIKIIAEYYGKTVDEMINNKLYEYAEFDSTKTVNMDEMIDAFLHILPVIETDEACKNESFLKGVTEIKNMIDAFRHGIEVQGLIISEIVDYFISAVEDNIIEAAANIIWCVFFIWTQQYTDLEKMRKLQTRICNGETDLKELRYEYQKDAKKTSSKKKEFICEIDNLLIELISELKLTEQWSQLGDYYLALRYVLGLIDTGYSDEMNQIIGTQMLIAFSQVGNKYYLDFFETSDSM</sequence>
<evidence type="ECO:0000313" key="3">
    <source>
        <dbReference type="EMBL" id="MTR83358.1"/>
    </source>
</evidence>
<dbReference type="SUPFAM" id="SSF47413">
    <property type="entry name" value="lambda repressor-like DNA-binding domains"/>
    <property type="match status" value="1"/>
</dbReference>
<accession>A0A844KRY1</accession>
<dbReference type="GO" id="GO:0003677">
    <property type="term" value="F:DNA binding"/>
    <property type="evidence" value="ECO:0007669"/>
    <property type="project" value="UniProtKB-KW"/>
</dbReference>
<dbReference type="CDD" id="cd00093">
    <property type="entry name" value="HTH_XRE"/>
    <property type="match status" value="1"/>
</dbReference>
<dbReference type="InterPro" id="IPR001387">
    <property type="entry name" value="Cro/C1-type_HTH"/>
</dbReference>
<dbReference type="PROSITE" id="PS50943">
    <property type="entry name" value="HTH_CROC1"/>
    <property type="match status" value="1"/>
</dbReference>
<dbReference type="Pfam" id="PF01381">
    <property type="entry name" value="HTH_3"/>
    <property type="match status" value="1"/>
</dbReference>
<proteinExistence type="predicted"/>
<organism evidence="3 4">
    <name type="scientific">Roseburia faecis</name>
    <dbReference type="NCBI Taxonomy" id="301302"/>
    <lineage>
        <taxon>Bacteria</taxon>
        <taxon>Bacillati</taxon>
        <taxon>Bacillota</taxon>
        <taxon>Clostridia</taxon>
        <taxon>Lachnospirales</taxon>
        <taxon>Lachnospiraceae</taxon>
        <taxon>Roseburia</taxon>
    </lineage>
</organism>
<dbReference type="AlphaFoldDB" id="A0A844KRY1"/>
<name>A0A844KRY1_9FIRM</name>
<dbReference type="PANTHER" id="PTHR46558:SF11">
    <property type="entry name" value="HTH-TYPE TRANSCRIPTIONAL REGULATOR XRE"/>
    <property type="match status" value="1"/>
</dbReference>
<feature type="domain" description="HTH cro/C1-type" evidence="2">
    <location>
        <begin position="10"/>
        <end position="64"/>
    </location>
</feature>
<comment type="caution">
    <text evidence="3">The sequence shown here is derived from an EMBL/GenBank/DDBJ whole genome shotgun (WGS) entry which is preliminary data.</text>
</comment>
<evidence type="ECO:0000256" key="1">
    <source>
        <dbReference type="ARBA" id="ARBA00023125"/>
    </source>
</evidence>
<dbReference type="InterPro" id="IPR010982">
    <property type="entry name" value="Lambda_DNA-bd_dom_sf"/>
</dbReference>
<gene>
    <name evidence="3" type="ORF">GMD30_17260</name>
</gene>
<dbReference type="InterPro" id="IPR036469">
    <property type="entry name" value="Pfg27_sf"/>
</dbReference>
<reference evidence="3 4" key="1">
    <citation type="journal article" date="2019" name="Nat. Med.">
        <title>A library of human gut bacterial isolates paired with longitudinal multiomics data enables mechanistic microbiome research.</title>
        <authorList>
            <person name="Poyet M."/>
            <person name="Groussin M."/>
            <person name="Gibbons S.M."/>
            <person name="Avila-Pacheco J."/>
            <person name="Jiang X."/>
            <person name="Kearney S.M."/>
            <person name="Perrotta A.R."/>
            <person name="Berdy B."/>
            <person name="Zhao S."/>
            <person name="Lieberman T.D."/>
            <person name="Swanson P.K."/>
            <person name="Smith M."/>
            <person name="Roesemann S."/>
            <person name="Alexander J.E."/>
            <person name="Rich S.A."/>
            <person name="Livny J."/>
            <person name="Vlamakis H."/>
            <person name="Clish C."/>
            <person name="Bullock K."/>
            <person name="Deik A."/>
            <person name="Scott J."/>
            <person name="Pierce K.A."/>
            <person name="Xavier R.J."/>
            <person name="Alm E.J."/>
        </authorList>
    </citation>
    <scope>NUCLEOTIDE SEQUENCE [LARGE SCALE GENOMIC DNA]</scope>
    <source>
        <strain evidence="3 4">BIOML-A1</strain>
    </source>
</reference>
<protein>
    <submittedName>
        <fullName evidence="3">Helix-turn-helix domain-containing protein</fullName>
    </submittedName>
</protein>
<dbReference type="Gene3D" id="1.10.260.40">
    <property type="entry name" value="lambda repressor-like DNA-binding domains"/>
    <property type="match status" value="1"/>
</dbReference>
<dbReference type="Proteomes" id="UP000446657">
    <property type="component" value="Unassembled WGS sequence"/>
</dbReference>